<name>A0AAV0P2G1_9ROSI</name>
<dbReference type="Proteomes" id="UP001154282">
    <property type="component" value="Unassembled WGS sequence"/>
</dbReference>
<comment type="caution">
    <text evidence="1">The sequence shown here is derived from an EMBL/GenBank/DDBJ whole genome shotgun (WGS) entry which is preliminary data.</text>
</comment>
<dbReference type="AlphaFoldDB" id="A0AAV0P2G1"/>
<evidence type="ECO:0000313" key="2">
    <source>
        <dbReference type="Proteomes" id="UP001154282"/>
    </source>
</evidence>
<organism evidence="1 2">
    <name type="scientific">Linum tenue</name>
    <dbReference type="NCBI Taxonomy" id="586396"/>
    <lineage>
        <taxon>Eukaryota</taxon>
        <taxon>Viridiplantae</taxon>
        <taxon>Streptophyta</taxon>
        <taxon>Embryophyta</taxon>
        <taxon>Tracheophyta</taxon>
        <taxon>Spermatophyta</taxon>
        <taxon>Magnoliopsida</taxon>
        <taxon>eudicotyledons</taxon>
        <taxon>Gunneridae</taxon>
        <taxon>Pentapetalae</taxon>
        <taxon>rosids</taxon>
        <taxon>fabids</taxon>
        <taxon>Malpighiales</taxon>
        <taxon>Linaceae</taxon>
        <taxon>Linum</taxon>
    </lineage>
</organism>
<evidence type="ECO:0000313" key="1">
    <source>
        <dbReference type="EMBL" id="CAI0464805.1"/>
    </source>
</evidence>
<accession>A0AAV0P2G1</accession>
<protein>
    <submittedName>
        <fullName evidence="1">Uncharacterized protein</fullName>
    </submittedName>
</protein>
<reference evidence="1" key="1">
    <citation type="submission" date="2022-08" db="EMBL/GenBank/DDBJ databases">
        <authorList>
            <person name="Gutierrez-Valencia J."/>
        </authorList>
    </citation>
    <scope>NUCLEOTIDE SEQUENCE</scope>
</reference>
<dbReference type="EMBL" id="CAMGYJ010000008">
    <property type="protein sequence ID" value="CAI0464805.1"/>
    <property type="molecule type" value="Genomic_DNA"/>
</dbReference>
<keyword evidence="2" id="KW-1185">Reference proteome</keyword>
<sequence length="22" mass="2271">MRGGRSTCLSVQAAWYCLPGGG</sequence>
<proteinExistence type="predicted"/>
<gene>
    <name evidence="1" type="ORF">LITE_LOCUS36327</name>
</gene>